<dbReference type="InterPro" id="IPR011006">
    <property type="entry name" value="CheY-like_superfamily"/>
</dbReference>
<name>Q2S8F5_HAHCH</name>
<evidence type="ECO:0000259" key="4">
    <source>
        <dbReference type="PROSITE" id="PS50887"/>
    </source>
</evidence>
<dbReference type="CDD" id="cd01949">
    <property type="entry name" value="GGDEF"/>
    <property type="match status" value="1"/>
</dbReference>
<proteinExistence type="predicted"/>
<dbReference type="PROSITE" id="PS50883">
    <property type="entry name" value="EAL"/>
    <property type="match status" value="1"/>
</dbReference>
<dbReference type="InterPro" id="IPR050706">
    <property type="entry name" value="Cyclic-di-GMP_PDE-like"/>
</dbReference>
<evidence type="ECO:0000259" key="2">
    <source>
        <dbReference type="PROSITE" id="PS50110"/>
    </source>
</evidence>
<evidence type="ECO:0000313" key="5">
    <source>
        <dbReference type="EMBL" id="ABC33069.1"/>
    </source>
</evidence>
<dbReference type="EMBL" id="CP000155">
    <property type="protein sequence ID" value="ABC33069.1"/>
    <property type="molecule type" value="Genomic_DNA"/>
</dbReference>
<dbReference type="HOGENOM" id="CLU_000445_70_50_6"/>
<dbReference type="RefSeq" id="WP_011400121.1">
    <property type="nucleotide sequence ID" value="NC_007645.1"/>
</dbReference>
<dbReference type="SMART" id="SM00267">
    <property type="entry name" value="GGDEF"/>
    <property type="match status" value="1"/>
</dbReference>
<dbReference type="InterPro" id="IPR001789">
    <property type="entry name" value="Sig_transdc_resp-reg_receiver"/>
</dbReference>
<dbReference type="PANTHER" id="PTHR33121:SF70">
    <property type="entry name" value="SIGNALING PROTEIN YKOW"/>
    <property type="match status" value="1"/>
</dbReference>
<dbReference type="SUPFAM" id="SSF141868">
    <property type="entry name" value="EAL domain-like"/>
    <property type="match status" value="1"/>
</dbReference>
<dbReference type="InterPro" id="IPR000160">
    <property type="entry name" value="GGDEF_dom"/>
</dbReference>
<dbReference type="eggNOG" id="COG5001">
    <property type="taxonomic scope" value="Bacteria"/>
</dbReference>
<dbReference type="STRING" id="349521.HCH_06424"/>
<dbReference type="Pfam" id="PF00990">
    <property type="entry name" value="GGDEF"/>
    <property type="match status" value="1"/>
</dbReference>
<dbReference type="Gene3D" id="3.40.50.2300">
    <property type="match status" value="1"/>
</dbReference>
<dbReference type="PROSITE" id="PS50110">
    <property type="entry name" value="RESPONSE_REGULATORY"/>
    <property type="match status" value="1"/>
</dbReference>
<evidence type="ECO:0000256" key="1">
    <source>
        <dbReference type="PROSITE-ProRule" id="PRU00169"/>
    </source>
</evidence>
<dbReference type="SUPFAM" id="SSF52172">
    <property type="entry name" value="CheY-like"/>
    <property type="match status" value="1"/>
</dbReference>
<accession>Q2S8F5</accession>
<feature type="domain" description="GGDEF" evidence="4">
    <location>
        <begin position="186"/>
        <end position="320"/>
    </location>
</feature>
<dbReference type="CDD" id="cd01948">
    <property type="entry name" value="EAL"/>
    <property type="match status" value="1"/>
</dbReference>
<dbReference type="GO" id="GO:0000160">
    <property type="term" value="P:phosphorelay signal transduction system"/>
    <property type="evidence" value="ECO:0007669"/>
    <property type="project" value="InterPro"/>
</dbReference>
<dbReference type="InterPro" id="IPR043128">
    <property type="entry name" value="Rev_trsase/Diguanyl_cyclase"/>
</dbReference>
<reference evidence="5 6" key="1">
    <citation type="journal article" date="2005" name="Nucleic Acids Res.">
        <title>Genomic blueprint of Hahella chejuensis, a marine microbe producing an algicidal agent.</title>
        <authorList>
            <person name="Jeong H."/>
            <person name="Yim J.H."/>
            <person name="Lee C."/>
            <person name="Choi S.-H."/>
            <person name="Park Y.K."/>
            <person name="Yoon S.H."/>
            <person name="Hur C.-G."/>
            <person name="Kang H.-Y."/>
            <person name="Kim D."/>
            <person name="Lee H.H."/>
            <person name="Park K.H."/>
            <person name="Park S.-H."/>
            <person name="Park H.-S."/>
            <person name="Lee H.K."/>
            <person name="Oh T.K."/>
            <person name="Kim J.F."/>
        </authorList>
    </citation>
    <scope>NUCLEOTIDE SEQUENCE [LARGE SCALE GENOMIC DNA]</scope>
    <source>
        <strain evidence="5 6">KCTC 2396</strain>
    </source>
</reference>
<dbReference type="NCBIfam" id="TIGR00254">
    <property type="entry name" value="GGDEF"/>
    <property type="match status" value="1"/>
</dbReference>
<dbReference type="KEGG" id="hch:HCH_06424"/>
<organism evidence="5 6">
    <name type="scientific">Hahella chejuensis (strain KCTC 2396)</name>
    <dbReference type="NCBI Taxonomy" id="349521"/>
    <lineage>
        <taxon>Bacteria</taxon>
        <taxon>Pseudomonadati</taxon>
        <taxon>Pseudomonadota</taxon>
        <taxon>Gammaproteobacteria</taxon>
        <taxon>Oceanospirillales</taxon>
        <taxon>Hahellaceae</taxon>
        <taxon>Hahella</taxon>
    </lineage>
</organism>
<dbReference type="Pfam" id="PF00563">
    <property type="entry name" value="EAL"/>
    <property type="match status" value="1"/>
</dbReference>
<comment type="caution">
    <text evidence="1">Lacks conserved residue(s) required for the propagation of feature annotation.</text>
</comment>
<dbReference type="GO" id="GO:0071111">
    <property type="term" value="F:cyclic-guanylate-specific phosphodiesterase activity"/>
    <property type="evidence" value="ECO:0007669"/>
    <property type="project" value="InterPro"/>
</dbReference>
<dbReference type="Gene3D" id="3.30.70.270">
    <property type="match status" value="1"/>
</dbReference>
<dbReference type="SUPFAM" id="SSF55073">
    <property type="entry name" value="Nucleotide cyclase"/>
    <property type="match status" value="1"/>
</dbReference>
<dbReference type="SMART" id="SM00052">
    <property type="entry name" value="EAL"/>
    <property type="match status" value="1"/>
</dbReference>
<dbReference type="eggNOG" id="COG0745">
    <property type="taxonomic scope" value="Bacteria"/>
</dbReference>
<evidence type="ECO:0000313" key="6">
    <source>
        <dbReference type="Proteomes" id="UP000000238"/>
    </source>
</evidence>
<dbReference type="InterPro" id="IPR001633">
    <property type="entry name" value="EAL_dom"/>
</dbReference>
<dbReference type="InterPro" id="IPR029787">
    <property type="entry name" value="Nucleotide_cyclase"/>
</dbReference>
<keyword evidence="6" id="KW-1185">Reference proteome</keyword>
<evidence type="ECO:0000259" key="3">
    <source>
        <dbReference type="PROSITE" id="PS50883"/>
    </source>
</evidence>
<dbReference type="AlphaFoldDB" id="Q2S8F5"/>
<sequence>MSEHVGQSLMNPDQSGVRAVSCTEDNVDVLAIVKSHCDFLWLQHLTAAESDIQLYWCNSIPMAMDILRKRKFDMVLWEENQFDGDKDSFLRILSHHADAPVIALGPFAEERRARSLILAGAADYLCKSSLDASLLVRALRRAWYRELYRLDFEMREQLDSLTGILDRARFYDRLHQAILRAERVKHRVGLIFVNVDEFRTVNQSLGYRAGDILIKMMAARLRQVLRRSDCLARVGGDEFAVILEDGQESFSLINVAKKMANVFEQAFVVNQHPVNLTASMGMAVFPESGDSADLLLRRANQAMFDAKKEHGVSYRFFNDRMNRELDMRLELETEFRQALRGDKLDLYYQPKIDVRSGEVVGMEALVRWPHPRLGVLTPAAFIAAAERSSLIIPMGYWVLERACRDLNMLQTMGYDDLVCAVNLSFRQFFDRRLSETVFRIIYNANIDTTKFEFELTESAMMFDRDYTLKCLKELTHLGLRFALDDFGTGYSSFTNLRNLPISTVKIDKSFIENVCTIAEDATLVSGMISLAHSLSMTVVAEGVEKPEQLEFLRQHNCDQAQGYWFARPLPFHEFCDFLQVAGDLRRLRKQ</sequence>
<dbReference type="Gene3D" id="3.20.20.450">
    <property type="entry name" value="EAL domain"/>
    <property type="match status" value="1"/>
</dbReference>
<dbReference type="Proteomes" id="UP000000238">
    <property type="component" value="Chromosome"/>
</dbReference>
<dbReference type="PROSITE" id="PS50887">
    <property type="entry name" value="GGDEF"/>
    <property type="match status" value="1"/>
</dbReference>
<dbReference type="InterPro" id="IPR035919">
    <property type="entry name" value="EAL_sf"/>
</dbReference>
<gene>
    <name evidence="5" type="ordered locus">HCH_06424</name>
</gene>
<protein>
    <submittedName>
        <fullName evidence="5">FOG: EAL domain</fullName>
    </submittedName>
</protein>
<dbReference type="PANTHER" id="PTHR33121">
    <property type="entry name" value="CYCLIC DI-GMP PHOSPHODIESTERASE PDEF"/>
    <property type="match status" value="1"/>
</dbReference>
<feature type="domain" description="Response regulatory" evidence="2">
    <location>
        <begin position="28"/>
        <end position="142"/>
    </location>
</feature>
<feature type="domain" description="EAL" evidence="3">
    <location>
        <begin position="328"/>
        <end position="582"/>
    </location>
</feature>